<dbReference type="RefSeq" id="WP_128808793.1">
    <property type="nucleotide sequence ID" value="NZ_CP136798.1"/>
</dbReference>
<name>A0AAU8KIJ8_9ACTN</name>
<dbReference type="PANTHER" id="PTHR19353">
    <property type="entry name" value="FATTY ACID DESATURASE 2"/>
    <property type="match status" value="1"/>
</dbReference>
<feature type="domain" description="Fatty acid desaturase" evidence="2">
    <location>
        <begin position="49"/>
        <end position="292"/>
    </location>
</feature>
<keyword evidence="1" id="KW-1133">Transmembrane helix</keyword>
<proteinExistence type="predicted"/>
<dbReference type="AlphaFoldDB" id="A0AAU8KIJ8"/>
<keyword evidence="1" id="KW-0812">Transmembrane</keyword>
<dbReference type="InterPro" id="IPR005804">
    <property type="entry name" value="FA_desaturase_dom"/>
</dbReference>
<dbReference type="Pfam" id="PF00487">
    <property type="entry name" value="FA_desaturase"/>
    <property type="match status" value="1"/>
</dbReference>
<evidence type="ECO:0000259" key="2">
    <source>
        <dbReference type="Pfam" id="PF00487"/>
    </source>
</evidence>
<dbReference type="PANTHER" id="PTHR19353:SF19">
    <property type="entry name" value="DELTA(5) FATTY ACID DESATURASE C-RELATED"/>
    <property type="match status" value="1"/>
</dbReference>
<sequence>MLETHEALPAILFERVRVSRKDELVFVGKLVAALVICCAGAVGAMTAFWPTQAVGVLVLAAMYTHLVELQHQCLHHSAFRRSSVHRPVGVLLGLPLLSAYSHYRVQHLQHHKYLGTPQDSEFFGFDTRAPLTWTALLRGATSPARLTGVAADVFRSSTGRWSYPLGQIGERTRRHVVNEYRLIGIAVIVACAAVALGQGRAVVLLWVLPLLLSIPIHFFLELPEHVLCDLDGNTSVMKNTRTISGSKFSRWFTNGNNFHVEHHAAMAVPINRLVQRHPVAKMHAAHSEDSYFAFYLKILHEVRRNRRSGA</sequence>
<dbReference type="EC" id="1.14.19.-" evidence="3"/>
<dbReference type="EMBL" id="CP136798">
    <property type="protein sequence ID" value="XCN15849.1"/>
    <property type="molecule type" value="Genomic_DNA"/>
</dbReference>
<protein>
    <submittedName>
        <fullName evidence="3">Fatty acid desaturase</fullName>
        <ecNumber evidence="3">1.14.19.-</ecNumber>
    </submittedName>
</protein>
<dbReference type="GO" id="GO:0016717">
    <property type="term" value="F:oxidoreductase activity, acting on paired donors, with oxidation of a pair of donors resulting in the reduction of molecular oxygen to two molecules of water"/>
    <property type="evidence" value="ECO:0007669"/>
    <property type="project" value="TreeGrafter"/>
</dbReference>
<feature type="transmembrane region" description="Helical" evidence="1">
    <location>
        <begin position="24"/>
        <end position="49"/>
    </location>
</feature>
<dbReference type="InterPro" id="IPR012171">
    <property type="entry name" value="Fatty_acid_desaturase"/>
</dbReference>
<dbReference type="GO" id="GO:0016020">
    <property type="term" value="C:membrane"/>
    <property type="evidence" value="ECO:0007669"/>
    <property type="project" value="TreeGrafter"/>
</dbReference>
<evidence type="ECO:0000313" key="3">
    <source>
        <dbReference type="EMBL" id="XCN15849.1"/>
    </source>
</evidence>
<dbReference type="GO" id="GO:0008610">
    <property type="term" value="P:lipid biosynthetic process"/>
    <property type="evidence" value="ECO:0007669"/>
    <property type="project" value="UniProtKB-ARBA"/>
</dbReference>
<keyword evidence="1" id="KW-0472">Membrane</keyword>
<organism evidence="3">
    <name type="scientific">Streptomyces sp. JL1001</name>
    <dbReference type="NCBI Taxonomy" id="3078227"/>
    <lineage>
        <taxon>Bacteria</taxon>
        <taxon>Bacillati</taxon>
        <taxon>Actinomycetota</taxon>
        <taxon>Actinomycetes</taxon>
        <taxon>Kitasatosporales</taxon>
        <taxon>Streptomycetaceae</taxon>
        <taxon>Streptomyces</taxon>
    </lineage>
</organism>
<reference evidence="3" key="1">
    <citation type="submission" date="2023-10" db="EMBL/GenBank/DDBJ databases">
        <title>Complete genome sequence of Streptomyces sp. JL1001.</title>
        <authorList>
            <person name="Jiang L."/>
        </authorList>
    </citation>
    <scope>NUCLEOTIDE SEQUENCE</scope>
    <source>
        <strain evidence="3">JL1001</strain>
    </source>
</reference>
<keyword evidence="3" id="KW-0560">Oxidoreductase</keyword>
<accession>A0AAU8KIJ8</accession>
<gene>
    <name evidence="3" type="ORF">R1Y80_20410</name>
</gene>
<feature type="transmembrane region" description="Helical" evidence="1">
    <location>
        <begin position="180"/>
        <end position="197"/>
    </location>
</feature>
<evidence type="ECO:0000256" key="1">
    <source>
        <dbReference type="SAM" id="Phobius"/>
    </source>
</evidence>